<protein>
    <submittedName>
        <fullName evidence="3">PEP-CTERM sorting domain-containing protein</fullName>
    </submittedName>
</protein>
<dbReference type="InterPro" id="IPR013424">
    <property type="entry name" value="Ice-binding_C"/>
</dbReference>
<feature type="domain" description="Ice-binding protein C-terminal" evidence="2">
    <location>
        <begin position="155"/>
        <end position="178"/>
    </location>
</feature>
<dbReference type="EMBL" id="JABRWJ010000001">
    <property type="protein sequence ID" value="NRF66297.1"/>
    <property type="molecule type" value="Genomic_DNA"/>
</dbReference>
<dbReference type="Pfam" id="PF07589">
    <property type="entry name" value="PEP-CTERM"/>
    <property type="match status" value="1"/>
</dbReference>
<accession>A0ABX2ECV8</accession>
<evidence type="ECO:0000313" key="4">
    <source>
        <dbReference type="Proteomes" id="UP000737171"/>
    </source>
</evidence>
<gene>
    <name evidence="3" type="ORF">HLB44_04805</name>
</gene>
<keyword evidence="4" id="KW-1185">Reference proteome</keyword>
<evidence type="ECO:0000259" key="2">
    <source>
        <dbReference type="Pfam" id="PF07589"/>
    </source>
</evidence>
<name>A0ABX2ECV8_9BURK</name>
<feature type="chain" id="PRO_5046325572" evidence="1">
    <location>
        <begin position="22"/>
        <end position="180"/>
    </location>
</feature>
<organism evidence="3 4">
    <name type="scientific">Pseudaquabacterium terrae</name>
    <dbReference type="NCBI Taxonomy" id="2732868"/>
    <lineage>
        <taxon>Bacteria</taxon>
        <taxon>Pseudomonadati</taxon>
        <taxon>Pseudomonadota</taxon>
        <taxon>Betaproteobacteria</taxon>
        <taxon>Burkholderiales</taxon>
        <taxon>Sphaerotilaceae</taxon>
        <taxon>Pseudaquabacterium</taxon>
    </lineage>
</organism>
<evidence type="ECO:0000313" key="3">
    <source>
        <dbReference type="EMBL" id="NRF66297.1"/>
    </source>
</evidence>
<dbReference type="NCBIfam" id="TIGR02595">
    <property type="entry name" value="PEP_CTERM"/>
    <property type="match status" value="1"/>
</dbReference>
<feature type="signal peptide" evidence="1">
    <location>
        <begin position="1"/>
        <end position="21"/>
    </location>
</feature>
<comment type="caution">
    <text evidence="3">The sequence shown here is derived from an EMBL/GenBank/DDBJ whole genome shotgun (WGS) entry which is preliminary data.</text>
</comment>
<dbReference type="RefSeq" id="WP_173121102.1">
    <property type="nucleotide sequence ID" value="NZ_JABRWJ010000001.1"/>
</dbReference>
<evidence type="ECO:0000256" key="1">
    <source>
        <dbReference type="SAM" id="SignalP"/>
    </source>
</evidence>
<reference evidence="3 4" key="1">
    <citation type="submission" date="2020-05" db="EMBL/GenBank/DDBJ databases">
        <title>Aquincola sp. isolate from soil.</title>
        <authorList>
            <person name="Han J."/>
            <person name="Kim D.-U."/>
        </authorList>
    </citation>
    <scope>NUCLEOTIDE SEQUENCE [LARGE SCALE GENOMIC DNA]</scope>
    <source>
        <strain evidence="3 4">S2</strain>
    </source>
</reference>
<proteinExistence type="predicted"/>
<dbReference type="Proteomes" id="UP000737171">
    <property type="component" value="Unassembled WGS sequence"/>
</dbReference>
<keyword evidence="1" id="KW-0732">Signal</keyword>
<sequence>MLSKKILALAALAAIAQSAQADIVWNWSFAGETGQFVTDGTGGGAGTYNVIDFSVTSSAVGGTLGSLLGGQYTDGQFVTDMPYSFVYNGSAVTQWLHSGANSFDWLTFDSPTSSISYFFGWDSGNLNDPTKAAWWTGNAAGQHGAATVTVTVANAVPEPTPLALLALGLAGLALQARRRT</sequence>